<dbReference type="InterPro" id="IPR056576">
    <property type="entry name" value="MGAT4_A/B/C_C"/>
</dbReference>
<feature type="non-terminal residue" evidence="8">
    <location>
        <position position="1"/>
    </location>
</feature>
<dbReference type="InterPro" id="IPR006759">
    <property type="entry name" value="Glyco_transf_54"/>
</dbReference>
<name>A0ABD0LTP3_9CAEN</name>
<feature type="region of interest" description="Disordered" evidence="4">
    <location>
        <begin position="497"/>
        <end position="523"/>
    </location>
</feature>
<comment type="pathway">
    <text evidence="1">Protein modification; protein glycosylation.</text>
</comment>
<dbReference type="PANTHER" id="PTHR12062:SF33">
    <property type="entry name" value="ALPHA-1,6-MANNOSYL-GLYCOPROTEIN 4-BETA-N-ACETYLGLUCOSAMINYLTRANSFERASE-LIKE"/>
    <property type="match status" value="1"/>
</dbReference>
<accession>A0ABD0LTP3</accession>
<evidence type="ECO:0000256" key="5">
    <source>
        <dbReference type="SAM" id="Phobius"/>
    </source>
</evidence>
<keyword evidence="5" id="KW-0472">Membrane</keyword>
<comment type="caution">
    <text evidence="8">The sequence shown here is derived from an EMBL/GenBank/DDBJ whole genome shotgun (WGS) entry which is preliminary data.</text>
</comment>
<keyword evidence="2" id="KW-0328">Glycosyltransferase</keyword>
<feature type="compositionally biased region" description="Basic and acidic residues" evidence="4">
    <location>
        <begin position="497"/>
        <end position="514"/>
    </location>
</feature>
<evidence type="ECO:0000313" key="9">
    <source>
        <dbReference type="Proteomes" id="UP001519460"/>
    </source>
</evidence>
<evidence type="ECO:0000256" key="2">
    <source>
        <dbReference type="ARBA" id="ARBA00022676"/>
    </source>
</evidence>
<keyword evidence="9" id="KW-1185">Reference proteome</keyword>
<protein>
    <submittedName>
        <fullName evidence="8">Uncharacterized protein</fullName>
    </submittedName>
</protein>
<dbReference type="Proteomes" id="UP001519460">
    <property type="component" value="Unassembled WGS sequence"/>
</dbReference>
<feature type="domain" description="MGAT4 A/B/C C-terminal" evidence="7">
    <location>
        <begin position="437"/>
        <end position="572"/>
    </location>
</feature>
<sequence length="577" mass="64621">VDKHGPDSECERKRGVSGVTDESIGPLARPKAKHSLANSCATFHTPSPPLAESPPYARQPTRQETRGMRRALRRWICRPLRAFVAIVVAAMGLYILMSAYAASSGSHLSNLDLVKRETTVTLSVRPLLVTKETHTGSVTTETQAENKYPRDVNGNVTVTDTQHGDSENDVFMDLFVEPENRSSFHLTIGLATVGRPGGQYYFSTIASLLDRSTYTQQEEMTIVTMLADRNQSYNDITLHSIQSKFHEELRTGLLLVIDRPDTDFLFRTPPSKRTYGDSTERVQWRSKQNLDYAALMEFSANLSRYYLQVEDDVVAAPYYVTKISQFINEANAKTNLTWARLDVSPNGFIGKIFKNGDLHKLVSVLRTFYLEQPCDFLVNYFHALMLQKKVYLRKGKLFFHQGKHSSLGNVTRGVDKVPGSAGDGVVKQTKEHINPPAEVVTSMTLYADHAVEYAYNLQSTRFFWAQDIAEGDFVTVIFTAPQRVKEVVVETGFTSKNSRDSAKNGRVEVGEKGEIPGQFDDVTPDHPVCTETHVVGELTDGRFQGPVTFSGDVKCLSVVVTKKQKEWLVIREIAVYV</sequence>
<dbReference type="GO" id="GO:0008375">
    <property type="term" value="F:acetylglucosaminyltransferase activity"/>
    <property type="evidence" value="ECO:0007669"/>
    <property type="project" value="UniProtKB-ARBA"/>
</dbReference>
<dbReference type="Pfam" id="PF04666">
    <property type="entry name" value="MGAT4_cons"/>
    <property type="match status" value="1"/>
</dbReference>
<gene>
    <name evidence="8" type="ORF">BaRGS_00005796</name>
</gene>
<feature type="compositionally biased region" description="Polar residues" evidence="4">
    <location>
        <begin position="36"/>
        <end position="45"/>
    </location>
</feature>
<keyword evidence="3" id="KW-0808">Transferase</keyword>
<evidence type="ECO:0000259" key="7">
    <source>
        <dbReference type="Pfam" id="PF23524"/>
    </source>
</evidence>
<dbReference type="Pfam" id="PF23524">
    <property type="entry name" value="MGAT4A_C"/>
    <property type="match status" value="1"/>
</dbReference>
<keyword evidence="5" id="KW-0812">Transmembrane</keyword>
<keyword evidence="5" id="KW-1133">Transmembrane helix</keyword>
<evidence type="ECO:0000313" key="8">
    <source>
        <dbReference type="EMBL" id="KAK7502847.1"/>
    </source>
</evidence>
<evidence type="ECO:0000256" key="4">
    <source>
        <dbReference type="SAM" id="MobiDB-lite"/>
    </source>
</evidence>
<evidence type="ECO:0000256" key="1">
    <source>
        <dbReference type="ARBA" id="ARBA00004922"/>
    </source>
</evidence>
<feature type="domain" description="MGAT4 conserved region" evidence="6">
    <location>
        <begin position="181"/>
        <end position="406"/>
    </location>
</feature>
<feature type="region of interest" description="Disordered" evidence="4">
    <location>
        <begin position="1"/>
        <end position="65"/>
    </location>
</feature>
<evidence type="ECO:0000259" key="6">
    <source>
        <dbReference type="Pfam" id="PF04666"/>
    </source>
</evidence>
<dbReference type="EMBL" id="JACVVK020000023">
    <property type="protein sequence ID" value="KAK7502847.1"/>
    <property type="molecule type" value="Genomic_DNA"/>
</dbReference>
<dbReference type="PANTHER" id="PTHR12062">
    <property type="entry name" value="N-ACETYLGLUCOSAMINYLTRANSFERASE VI"/>
    <property type="match status" value="1"/>
</dbReference>
<reference evidence="8 9" key="1">
    <citation type="journal article" date="2023" name="Sci. Data">
        <title>Genome assembly of the Korean intertidal mud-creeper Batillaria attramentaria.</title>
        <authorList>
            <person name="Patra A.K."/>
            <person name="Ho P.T."/>
            <person name="Jun S."/>
            <person name="Lee S.J."/>
            <person name="Kim Y."/>
            <person name="Won Y.J."/>
        </authorList>
    </citation>
    <scope>NUCLEOTIDE SEQUENCE [LARGE SCALE GENOMIC DNA]</scope>
    <source>
        <strain evidence="8">Wonlab-2016</strain>
    </source>
</reference>
<dbReference type="AlphaFoldDB" id="A0ABD0LTP3"/>
<feature type="compositionally biased region" description="Basic and acidic residues" evidence="4">
    <location>
        <begin position="1"/>
        <end position="14"/>
    </location>
</feature>
<dbReference type="InterPro" id="IPR057279">
    <property type="entry name" value="MGAT4"/>
</dbReference>
<evidence type="ECO:0000256" key="3">
    <source>
        <dbReference type="ARBA" id="ARBA00022679"/>
    </source>
</evidence>
<proteinExistence type="predicted"/>
<organism evidence="8 9">
    <name type="scientific">Batillaria attramentaria</name>
    <dbReference type="NCBI Taxonomy" id="370345"/>
    <lineage>
        <taxon>Eukaryota</taxon>
        <taxon>Metazoa</taxon>
        <taxon>Spiralia</taxon>
        <taxon>Lophotrochozoa</taxon>
        <taxon>Mollusca</taxon>
        <taxon>Gastropoda</taxon>
        <taxon>Caenogastropoda</taxon>
        <taxon>Sorbeoconcha</taxon>
        <taxon>Cerithioidea</taxon>
        <taxon>Batillariidae</taxon>
        <taxon>Batillaria</taxon>
    </lineage>
</organism>
<feature type="transmembrane region" description="Helical" evidence="5">
    <location>
        <begin position="80"/>
        <end position="102"/>
    </location>
</feature>